<organism evidence="6 7">
    <name type="scientific">Solemya velum gill symbiont</name>
    <dbReference type="NCBI Taxonomy" id="2340"/>
    <lineage>
        <taxon>Bacteria</taxon>
        <taxon>Pseudomonadati</taxon>
        <taxon>Pseudomonadota</taxon>
        <taxon>Gammaproteobacteria</taxon>
        <taxon>sulfur-oxidizing symbionts</taxon>
    </lineage>
</organism>
<evidence type="ECO:0000256" key="1">
    <source>
        <dbReference type="ARBA" id="ARBA00004370"/>
    </source>
</evidence>
<dbReference type="Proteomes" id="UP000030856">
    <property type="component" value="Unassembled WGS sequence"/>
</dbReference>
<dbReference type="STRING" id="2340.JV46_20860"/>
<dbReference type="RefSeq" id="WP_043115703.1">
    <property type="nucleotide sequence ID" value="NZ_JRAA01000001.1"/>
</dbReference>
<comment type="subcellular location">
    <subcellularLocation>
        <location evidence="5">Cytoplasm</location>
    </subcellularLocation>
    <subcellularLocation>
        <location evidence="1">Membrane</location>
    </subcellularLocation>
</comment>
<dbReference type="Pfam" id="PF02348">
    <property type="entry name" value="CTP_transf_3"/>
    <property type="match status" value="1"/>
</dbReference>
<dbReference type="GO" id="GO:0009103">
    <property type="term" value="P:lipopolysaccharide biosynthetic process"/>
    <property type="evidence" value="ECO:0007669"/>
    <property type="project" value="UniProtKB-UniRule"/>
</dbReference>
<keyword evidence="7" id="KW-1185">Reference proteome</keyword>
<dbReference type="PANTHER" id="PTHR42866">
    <property type="entry name" value="3-DEOXY-MANNO-OCTULOSONATE CYTIDYLYLTRANSFERASE"/>
    <property type="match status" value="1"/>
</dbReference>
<comment type="caution">
    <text evidence="6">The sequence shown here is derived from an EMBL/GenBank/DDBJ whole genome shotgun (WGS) entry which is preliminary data.</text>
</comment>
<evidence type="ECO:0000256" key="5">
    <source>
        <dbReference type="HAMAP-Rule" id="MF_00057"/>
    </source>
</evidence>
<keyword evidence="5" id="KW-0963">Cytoplasm</keyword>
<evidence type="ECO:0000256" key="4">
    <source>
        <dbReference type="ARBA" id="ARBA00022985"/>
    </source>
</evidence>
<comment type="similarity">
    <text evidence="5">Belongs to the KdsB family.</text>
</comment>
<dbReference type="NCBIfam" id="NF003952">
    <property type="entry name" value="PRK05450.1-5"/>
    <property type="match status" value="1"/>
</dbReference>
<dbReference type="GO" id="GO:0005829">
    <property type="term" value="C:cytosol"/>
    <property type="evidence" value="ECO:0007669"/>
    <property type="project" value="TreeGrafter"/>
</dbReference>
<dbReference type="NCBIfam" id="NF009905">
    <property type="entry name" value="PRK13368.1"/>
    <property type="match status" value="1"/>
</dbReference>
<sequence length="255" mass="28230">MSQFTVVIPARYASTRLPGKPLLEIDGKPMISHVVERALDSGASNVIVATDDQRIADVVSGMDINVCMTRADHPSGTDRLAEVAEQQGWDDQQMIINLQGDEPQMPAALLTQVFEALDAHPEAAIATLCTPISDAEELFDTNAVKVVMDSEGYAHYFSRAVIPWQRDWFAQHGTHTLPDGVNYYRHLGIYAYRAGFLKKYASLSPAPTEEAESLEQLRALWHGEKIHVSVAHEVPPAGIDTEADLNRVRRLWPTS</sequence>
<dbReference type="eggNOG" id="COG1212">
    <property type="taxonomic scope" value="Bacteria"/>
</dbReference>
<accession>A0A0B0HEW5</accession>
<dbReference type="InterPro" id="IPR004528">
    <property type="entry name" value="KdsB"/>
</dbReference>
<dbReference type="GO" id="GO:0008690">
    <property type="term" value="F:3-deoxy-manno-octulosonate cytidylyltransferase activity"/>
    <property type="evidence" value="ECO:0007669"/>
    <property type="project" value="UniProtKB-UniRule"/>
</dbReference>
<reference evidence="6 7" key="1">
    <citation type="journal article" date="2014" name="BMC Genomics">
        <title>The genome of the intracellular bacterium of the coastal bivalve, Solemya velum: a blueprint for thriving in and out of symbiosis.</title>
        <authorList>
            <person name="Dmytrenko O."/>
            <person name="Russell S.L."/>
            <person name="Loo W.T."/>
            <person name="Fontanez K.M."/>
            <person name="Liao L."/>
            <person name="Roeselers G."/>
            <person name="Sharma R."/>
            <person name="Stewart F.J."/>
            <person name="Newton I.L."/>
            <person name="Woyke T."/>
            <person name="Wu D."/>
            <person name="Lang J.M."/>
            <person name="Eisen J.A."/>
            <person name="Cavanaugh C.M."/>
        </authorList>
    </citation>
    <scope>NUCLEOTIDE SEQUENCE [LARGE SCALE GENOMIC DNA]</scope>
    <source>
        <strain evidence="6 7">WH</strain>
    </source>
</reference>
<evidence type="ECO:0000256" key="3">
    <source>
        <dbReference type="ARBA" id="ARBA00022695"/>
    </source>
</evidence>
<dbReference type="NCBIfam" id="TIGR00466">
    <property type="entry name" value="kdsB"/>
    <property type="match status" value="1"/>
</dbReference>
<dbReference type="FunFam" id="3.90.550.10:FF:000011">
    <property type="entry name" value="3-deoxy-manno-octulosonate cytidylyltransferase"/>
    <property type="match status" value="1"/>
</dbReference>
<dbReference type="EC" id="2.7.7.38" evidence="5"/>
<gene>
    <name evidence="5 6" type="primary">kdsB</name>
    <name evidence="6" type="ORF">JV46_20860</name>
</gene>
<dbReference type="AlphaFoldDB" id="A0A0B0HEW5"/>
<dbReference type="EMBL" id="JRAA01000001">
    <property type="protein sequence ID" value="KHF25996.1"/>
    <property type="molecule type" value="Genomic_DNA"/>
</dbReference>
<comment type="catalytic activity">
    <reaction evidence="5">
        <text>3-deoxy-alpha-D-manno-oct-2-ulosonate + CTP = CMP-3-deoxy-beta-D-manno-octulosonate + diphosphate</text>
        <dbReference type="Rhea" id="RHEA:23448"/>
        <dbReference type="ChEBI" id="CHEBI:33019"/>
        <dbReference type="ChEBI" id="CHEBI:37563"/>
        <dbReference type="ChEBI" id="CHEBI:85986"/>
        <dbReference type="ChEBI" id="CHEBI:85987"/>
        <dbReference type="EC" id="2.7.7.38"/>
    </reaction>
</comment>
<proteinExistence type="inferred from homology"/>
<dbReference type="InterPro" id="IPR029044">
    <property type="entry name" value="Nucleotide-diphossugar_trans"/>
</dbReference>
<dbReference type="PANTHER" id="PTHR42866:SF2">
    <property type="entry name" value="3-DEOXY-MANNO-OCTULOSONATE CYTIDYLYLTRANSFERASE, MITOCHONDRIAL"/>
    <property type="match status" value="1"/>
</dbReference>
<keyword evidence="3 5" id="KW-0548">Nucleotidyltransferase</keyword>
<comment type="pathway">
    <text evidence="5">Nucleotide-sugar biosynthesis; CMP-3-deoxy-D-manno-octulosonate biosynthesis; CMP-3-deoxy-D-manno-octulosonate from 3-deoxy-D-manno-octulosonate and CTP: step 1/1.</text>
</comment>
<evidence type="ECO:0000313" key="6">
    <source>
        <dbReference type="EMBL" id="KHF25996.1"/>
    </source>
</evidence>
<dbReference type="CDD" id="cd02517">
    <property type="entry name" value="CMP-KDO-Synthetase"/>
    <property type="match status" value="1"/>
</dbReference>
<dbReference type="GO" id="GO:0033468">
    <property type="term" value="P:CMP-keto-3-deoxy-D-manno-octulosonic acid biosynthetic process"/>
    <property type="evidence" value="ECO:0007669"/>
    <property type="project" value="UniProtKB-UniRule"/>
</dbReference>
<name>A0A0B0HEW5_SOVGS</name>
<dbReference type="GeneID" id="86991793"/>
<protein>
    <recommendedName>
        <fullName evidence="5">3-deoxy-manno-octulosonate cytidylyltransferase</fullName>
        <ecNumber evidence="5">2.7.7.38</ecNumber>
    </recommendedName>
    <alternativeName>
        <fullName evidence="5">CMP-2-keto-3-deoxyoctulosonic acid synthase</fullName>
        <shortName evidence="5">CKS</shortName>
        <shortName evidence="5">CMP-KDO synthase</shortName>
    </alternativeName>
</protein>
<comment type="function">
    <text evidence="5">Activates KDO (a required 8-carbon sugar) for incorporation into bacterial lipopolysaccharide in Gram-negative bacteria.</text>
</comment>
<dbReference type="InterPro" id="IPR003329">
    <property type="entry name" value="Cytidylyl_trans"/>
</dbReference>
<dbReference type="OrthoDB" id="9815559at2"/>
<keyword evidence="2 5" id="KW-0808">Transferase</keyword>
<evidence type="ECO:0000256" key="2">
    <source>
        <dbReference type="ARBA" id="ARBA00022679"/>
    </source>
</evidence>
<evidence type="ECO:0000313" key="7">
    <source>
        <dbReference type="Proteomes" id="UP000030856"/>
    </source>
</evidence>
<dbReference type="Gene3D" id="3.90.550.10">
    <property type="entry name" value="Spore Coat Polysaccharide Biosynthesis Protein SpsA, Chain A"/>
    <property type="match status" value="1"/>
</dbReference>
<dbReference type="PATRIC" id="fig|2340.3.peg.508"/>
<keyword evidence="4 5" id="KW-0448">Lipopolysaccharide biosynthesis</keyword>
<dbReference type="NCBIfam" id="NF003950">
    <property type="entry name" value="PRK05450.1-3"/>
    <property type="match status" value="1"/>
</dbReference>
<dbReference type="UniPathway" id="UPA00358">
    <property type="reaction ID" value="UER00476"/>
</dbReference>
<dbReference type="SUPFAM" id="SSF53448">
    <property type="entry name" value="Nucleotide-diphospho-sugar transferases"/>
    <property type="match status" value="1"/>
</dbReference>
<dbReference type="HAMAP" id="MF_00057">
    <property type="entry name" value="KdsB"/>
    <property type="match status" value="1"/>
</dbReference>
<dbReference type="GO" id="GO:0016020">
    <property type="term" value="C:membrane"/>
    <property type="evidence" value="ECO:0007669"/>
    <property type="project" value="UniProtKB-SubCell"/>
</dbReference>